<dbReference type="PANTHER" id="PTHR12490:SF4">
    <property type="entry name" value="GSK3B-INTERACTING PROTEIN"/>
    <property type="match status" value="1"/>
</dbReference>
<evidence type="ECO:0000313" key="4">
    <source>
        <dbReference type="Proteomes" id="UP001163046"/>
    </source>
</evidence>
<comment type="caution">
    <text evidence="3">The sequence shown here is derived from an EMBL/GenBank/DDBJ whole genome shotgun (WGS) entry which is preliminary data.</text>
</comment>
<dbReference type="Pfam" id="PF05303">
    <property type="entry name" value="GSKIP_dom"/>
    <property type="match status" value="1"/>
</dbReference>
<dbReference type="InterPro" id="IPR023231">
    <property type="entry name" value="GSKIP_dom_sf"/>
</dbReference>
<dbReference type="OrthoDB" id="5804279at2759"/>
<organism evidence="3 4">
    <name type="scientific">Desmophyllum pertusum</name>
    <dbReference type="NCBI Taxonomy" id="174260"/>
    <lineage>
        <taxon>Eukaryota</taxon>
        <taxon>Metazoa</taxon>
        <taxon>Cnidaria</taxon>
        <taxon>Anthozoa</taxon>
        <taxon>Hexacorallia</taxon>
        <taxon>Scleractinia</taxon>
        <taxon>Caryophylliina</taxon>
        <taxon>Caryophylliidae</taxon>
        <taxon>Desmophyllum</taxon>
    </lineage>
</organism>
<gene>
    <name evidence="3" type="ORF">OS493_038749</name>
</gene>
<evidence type="ECO:0000256" key="1">
    <source>
        <dbReference type="ARBA" id="ARBA00009571"/>
    </source>
</evidence>
<dbReference type="GO" id="GO:0060828">
    <property type="term" value="P:regulation of canonical Wnt signaling pathway"/>
    <property type="evidence" value="ECO:0007669"/>
    <property type="project" value="InterPro"/>
</dbReference>
<reference evidence="3" key="1">
    <citation type="submission" date="2023-01" db="EMBL/GenBank/DDBJ databases">
        <title>Genome assembly of the deep-sea coral Lophelia pertusa.</title>
        <authorList>
            <person name="Herrera S."/>
            <person name="Cordes E."/>
        </authorList>
    </citation>
    <scope>NUCLEOTIDE SEQUENCE</scope>
    <source>
        <strain evidence="3">USNM1676648</strain>
        <tissue evidence="3">Polyp</tissue>
    </source>
</reference>
<dbReference type="InterPro" id="IPR037395">
    <property type="entry name" value="GSKIP"/>
</dbReference>
<accession>A0A9X0CDG4</accession>
<dbReference type="SUPFAM" id="SSF103107">
    <property type="entry name" value="Hypothetical protein c14orf129, hspc210"/>
    <property type="match status" value="1"/>
</dbReference>
<dbReference type="Proteomes" id="UP001163046">
    <property type="component" value="Unassembled WGS sequence"/>
</dbReference>
<dbReference type="GO" id="GO:0019207">
    <property type="term" value="F:kinase regulator activity"/>
    <property type="evidence" value="ECO:0007669"/>
    <property type="project" value="TreeGrafter"/>
</dbReference>
<evidence type="ECO:0000259" key="2">
    <source>
        <dbReference type="Pfam" id="PF05303"/>
    </source>
</evidence>
<dbReference type="InterPro" id="IPR007967">
    <property type="entry name" value="GSKIP_dom"/>
</dbReference>
<keyword evidence="4" id="KW-1185">Reference proteome</keyword>
<feature type="domain" description="GSKIP" evidence="2">
    <location>
        <begin position="9"/>
        <end position="106"/>
    </location>
</feature>
<dbReference type="EMBL" id="MU827894">
    <property type="protein sequence ID" value="KAJ7315282.1"/>
    <property type="molecule type" value="Genomic_DNA"/>
</dbReference>
<dbReference type="GO" id="GO:0005737">
    <property type="term" value="C:cytoplasm"/>
    <property type="evidence" value="ECO:0007669"/>
    <property type="project" value="TreeGrafter"/>
</dbReference>
<sequence length="130" mass="14579">MEEEEIDFKVEAELVIEDIGFTVESISISKKLPSSRKCVYLNVLTKERKSLCVELSVLGFRVVGDKFDENQEDRETKCYETIYALLDSVSPGYVQSFGEALVQKLSLLPSVVSEDTSEMHVESADKTDSS</sequence>
<dbReference type="PANTHER" id="PTHR12490">
    <property type="entry name" value="GSK3B-INTERACTING PROTEIN"/>
    <property type="match status" value="1"/>
</dbReference>
<proteinExistence type="inferred from homology"/>
<protein>
    <recommendedName>
        <fullName evidence="2">GSKIP domain-containing protein</fullName>
    </recommendedName>
</protein>
<name>A0A9X0CDG4_9CNID</name>
<dbReference type="Gene3D" id="3.30.2280.10">
    <property type="entry name" value="Hypothetical protein (hspc210)"/>
    <property type="match status" value="1"/>
</dbReference>
<comment type="similarity">
    <text evidence="1">Belongs to the GSKIP family.</text>
</comment>
<dbReference type="GO" id="GO:0051018">
    <property type="term" value="F:protein kinase A binding"/>
    <property type="evidence" value="ECO:0007669"/>
    <property type="project" value="TreeGrafter"/>
</dbReference>
<evidence type="ECO:0000313" key="3">
    <source>
        <dbReference type="EMBL" id="KAJ7315282.1"/>
    </source>
</evidence>
<dbReference type="AlphaFoldDB" id="A0A9X0CDG4"/>